<evidence type="ECO:0000313" key="4">
    <source>
        <dbReference type="Proteomes" id="UP000428328"/>
    </source>
</evidence>
<dbReference type="AlphaFoldDB" id="A0A6I6JBL0"/>
<evidence type="ECO:0000259" key="2">
    <source>
        <dbReference type="Pfam" id="PF07589"/>
    </source>
</evidence>
<reference evidence="3 4" key="1">
    <citation type="submission" date="2019-11" db="EMBL/GenBank/DDBJ databases">
        <authorList>
            <person name="Zheng R.K."/>
            <person name="Sun C.M."/>
        </authorList>
    </citation>
    <scope>NUCLEOTIDE SEQUENCE [LARGE SCALE GENOMIC DNA]</scope>
    <source>
        <strain evidence="3 4">SRB007</strain>
    </source>
</reference>
<dbReference type="InterPro" id="IPR013424">
    <property type="entry name" value="Ice-binding_C"/>
</dbReference>
<dbReference type="NCBIfam" id="TIGR02595">
    <property type="entry name" value="PEP_CTERM"/>
    <property type="match status" value="1"/>
</dbReference>
<accession>A0A6I6JBL0</accession>
<feature type="chain" id="PRO_5026228568" evidence="1">
    <location>
        <begin position="25"/>
        <end position="211"/>
    </location>
</feature>
<feature type="signal peptide" evidence="1">
    <location>
        <begin position="1"/>
        <end position="24"/>
    </location>
</feature>
<evidence type="ECO:0000256" key="1">
    <source>
        <dbReference type="SAM" id="SignalP"/>
    </source>
</evidence>
<dbReference type="Proteomes" id="UP000428328">
    <property type="component" value="Chromosome"/>
</dbReference>
<name>A0A6I6JBL0_9BACT</name>
<organism evidence="3 4">
    <name type="scientific">Pseudodesulfovibrio cashew</name>
    <dbReference type="NCBI Taxonomy" id="2678688"/>
    <lineage>
        <taxon>Bacteria</taxon>
        <taxon>Pseudomonadati</taxon>
        <taxon>Thermodesulfobacteriota</taxon>
        <taxon>Desulfovibrionia</taxon>
        <taxon>Desulfovibrionales</taxon>
        <taxon>Desulfovibrionaceae</taxon>
    </lineage>
</organism>
<proteinExistence type="predicted"/>
<gene>
    <name evidence="3" type="ORF">GM415_04770</name>
</gene>
<dbReference type="KEGG" id="psel:GM415_04770"/>
<evidence type="ECO:0000313" key="3">
    <source>
        <dbReference type="EMBL" id="QGY39461.1"/>
    </source>
</evidence>
<dbReference type="RefSeq" id="WP_158946687.1">
    <property type="nucleotide sequence ID" value="NZ_CP046400.1"/>
</dbReference>
<keyword evidence="1" id="KW-0732">Signal</keyword>
<protein>
    <submittedName>
        <fullName evidence="3">PEP-CTERM sorting domain-containing protein</fullName>
    </submittedName>
</protein>
<dbReference type="Pfam" id="PF07589">
    <property type="entry name" value="PEP-CTERM"/>
    <property type="match status" value="1"/>
</dbReference>
<sequence length="211" mass="22763">MIRAVFKSCIAVAILLMLGTSAQAAMYTFYGDQLQQPAYPLAAQAEAEFQSYLPAVAYGTYGPFSHIEFMYNGSPTGISAEHSIVSTEWVHDFNTPINAVGFFLQSIAADTSRLSVGYINTLTGANYYFDLPHLPADQLVGDDTLFWGYINTDETFDRVAIGGMGSSLGMANIQIGWNNEPTGNPAVPEPSTMLLLAVGLGGLAVWRKRSA</sequence>
<keyword evidence="4" id="KW-1185">Reference proteome</keyword>
<feature type="domain" description="Ice-binding protein C-terminal" evidence="2">
    <location>
        <begin position="186"/>
        <end position="209"/>
    </location>
</feature>
<dbReference type="EMBL" id="CP046400">
    <property type="protein sequence ID" value="QGY39461.1"/>
    <property type="molecule type" value="Genomic_DNA"/>
</dbReference>